<protein>
    <recommendedName>
        <fullName evidence="6">CHY-type domain-containing protein</fullName>
    </recommendedName>
</protein>
<dbReference type="EMBL" id="KQ109561">
    <property type="protein sequence ID" value="KMS65389.1"/>
    <property type="molecule type" value="Genomic_DNA"/>
</dbReference>
<dbReference type="Proteomes" id="UP000035740">
    <property type="component" value="Unassembled WGS sequence"/>
</dbReference>
<evidence type="ECO:0000256" key="1">
    <source>
        <dbReference type="ARBA" id="ARBA00022723"/>
    </source>
</evidence>
<dbReference type="GO" id="GO:0008270">
    <property type="term" value="F:zinc ion binding"/>
    <property type="evidence" value="ECO:0007669"/>
    <property type="project" value="UniProtKB-KW"/>
</dbReference>
<evidence type="ECO:0000256" key="4">
    <source>
        <dbReference type="PROSITE-ProRule" id="PRU00601"/>
    </source>
</evidence>
<dbReference type="InterPro" id="IPR037274">
    <property type="entry name" value="Znf_CHY_sf"/>
</dbReference>
<feature type="region of interest" description="Disordered" evidence="5">
    <location>
        <begin position="16"/>
        <end position="46"/>
    </location>
</feature>
<dbReference type="AlphaFoldDB" id="A0A0J7YPC6"/>
<keyword evidence="1" id="KW-0479">Metal-binding</keyword>
<organism evidence="7 8">
    <name type="scientific">Beta vulgaris subsp. vulgaris</name>
    <name type="common">Beet</name>
    <dbReference type="NCBI Taxonomy" id="3555"/>
    <lineage>
        <taxon>Eukaryota</taxon>
        <taxon>Viridiplantae</taxon>
        <taxon>Streptophyta</taxon>
        <taxon>Embryophyta</taxon>
        <taxon>Tracheophyta</taxon>
        <taxon>Spermatophyta</taxon>
        <taxon>Magnoliopsida</taxon>
        <taxon>eudicotyledons</taxon>
        <taxon>Gunneridae</taxon>
        <taxon>Pentapetalae</taxon>
        <taxon>Caryophyllales</taxon>
        <taxon>Chenopodiaceae</taxon>
        <taxon>Betoideae</taxon>
        <taxon>Beta</taxon>
    </lineage>
</organism>
<dbReference type="InterPro" id="IPR008913">
    <property type="entry name" value="Znf_CHY"/>
</dbReference>
<name>A0A0J7YPC6_BETVV</name>
<dbReference type="Pfam" id="PF05495">
    <property type="entry name" value="zf-CHY"/>
    <property type="match status" value="1"/>
</dbReference>
<keyword evidence="2 4" id="KW-0863">Zinc-finger</keyword>
<gene>
    <name evidence="7" type="ORF">BVRB_036480</name>
</gene>
<dbReference type="OrthoDB" id="10253329at2759"/>
<keyword evidence="3" id="KW-0862">Zinc</keyword>
<reference evidence="7 8" key="1">
    <citation type="journal article" date="2014" name="Nature">
        <title>The genome of the recently domesticated crop plant sugar beet (Beta vulgaris).</title>
        <authorList>
            <person name="Dohm J.C."/>
            <person name="Minoche A.E."/>
            <person name="Holtgrawe D."/>
            <person name="Capella-Gutierrez S."/>
            <person name="Zakrzewski F."/>
            <person name="Tafer H."/>
            <person name="Rupp O."/>
            <person name="Sorensen T.R."/>
            <person name="Stracke R."/>
            <person name="Reinhardt R."/>
            <person name="Goesmann A."/>
            <person name="Kraft T."/>
            <person name="Schulz B."/>
            <person name="Stadler P.F."/>
            <person name="Schmidt T."/>
            <person name="Gabaldon T."/>
            <person name="Lehrach H."/>
            <person name="Weisshaar B."/>
            <person name="Himmelbauer H."/>
        </authorList>
    </citation>
    <scope>NUCLEOTIDE SEQUENCE [LARGE SCALE GENOMIC DNA]</scope>
    <source>
        <tissue evidence="7">Taproot</tissue>
    </source>
</reference>
<evidence type="ECO:0000256" key="3">
    <source>
        <dbReference type="ARBA" id="ARBA00022833"/>
    </source>
</evidence>
<evidence type="ECO:0000256" key="5">
    <source>
        <dbReference type="SAM" id="MobiDB-lite"/>
    </source>
</evidence>
<accession>A0A0J7YPC6</accession>
<dbReference type="PROSITE" id="PS51266">
    <property type="entry name" value="ZF_CHY"/>
    <property type="match status" value="1"/>
</dbReference>
<evidence type="ECO:0000313" key="8">
    <source>
        <dbReference type="Proteomes" id="UP000035740"/>
    </source>
</evidence>
<keyword evidence="8" id="KW-1185">Reference proteome</keyword>
<feature type="compositionally biased region" description="Basic and acidic residues" evidence="5">
    <location>
        <begin position="25"/>
        <end position="35"/>
    </location>
</feature>
<dbReference type="SUPFAM" id="SSF161219">
    <property type="entry name" value="CHY zinc finger-like"/>
    <property type="match status" value="1"/>
</dbReference>
<dbReference type="Gramene" id="KMS65389">
    <property type="protein sequence ID" value="KMS65389"/>
    <property type="gene ID" value="BVRB_036480"/>
</dbReference>
<evidence type="ECO:0000259" key="6">
    <source>
        <dbReference type="PROSITE" id="PS51266"/>
    </source>
</evidence>
<evidence type="ECO:0000313" key="7">
    <source>
        <dbReference type="EMBL" id="KMS65389.1"/>
    </source>
</evidence>
<sequence>MTLVCGDVELVGKSTAESATLSKKSKQETASEKPSLRPARSVESLSAVKKGTPLPDFGTCKHYSKSYRWLRFPCCGKAFPCDICHELGTASNPHEMKWALRQICGYCSQESAISGTGKCPCGRSKTICIVDIIVVY</sequence>
<feature type="domain" description="CHY-type" evidence="6">
    <location>
        <begin position="53"/>
        <end position="123"/>
    </location>
</feature>
<evidence type="ECO:0000256" key="2">
    <source>
        <dbReference type="ARBA" id="ARBA00022771"/>
    </source>
</evidence>
<proteinExistence type="predicted"/>